<evidence type="ECO:0000259" key="3">
    <source>
        <dbReference type="Pfam" id="PF13505"/>
    </source>
</evidence>
<comment type="caution">
    <text evidence="4">The sequence shown here is derived from an EMBL/GenBank/DDBJ whole genome shotgun (WGS) entry which is preliminary data.</text>
</comment>
<dbReference type="InterPro" id="IPR011250">
    <property type="entry name" value="OMP/PagP_B-barrel"/>
</dbReference>
<name>A0ABV7C966_9VIBR</name>
<accession>A0ABV7C966</accession>
<dbReference type="SUPFAM" id="SSF56925">
    <property type="entry name" value="OMPA-like"/>
    <property type="match status" value="1"/>
</dbReference>
<sequence>MKKLFPAITGLLLIGAYSLPTYAASGNDSGVYVGGNVGYVKIDGEDDFDDDNEVYQGLLGYRINPYIALEGSYIDFGKYGSSLAHAKTDGYTGALKLIAPIGDRVDVYAKGGQLWYTTDYDIAGASGDEDDTAVFAGAGVGFKVTDNFVVNAEYTWYDVDLNAKDVRDGADTNTDFNQVTAGVEYRF</sequence>
<proteinExistence type="predicted"/>
<feature type="signal peptide" evidence="2">
    <location>
        <begin position="1"/>
        <end position="23"/>
    </location>
</feature>
<dbReference type="RefSeq" id="WP_123014106.1">
    <property type="nucleotide sequence ID" value="NZ_AP024912.1"/>
</dbReference>
<evidence type="ECO:0000256" key="1">
    <source>
        <dbReference type="ARBA" id="ARBA00022729"/>
    </source>
</evidence>
<feature type="domain" description="Outer membrane protein beta-barrel" evidence="3">
    <location>
        <begin position="10"/>
        <end position="187"/>
    </location>
</feature>
<dbReference type="Proteomes" id="UP001595384">
    <property type="component" value="Unassembled WGS sequence"/>
</dbReference>
<reference evidence="5" key="1">
    <citation type="journal article" date="2019" name="Int. J. Syst. Evol. Microbiol.">
        <title>The Global Catalogue of Microorganisms (GCM) 10K type strain sequencing project: providing services to taxonomists for standard genome sequencing and annotation.</title>
        <authorList>
            <consortium name="The Broad Institute Genomics Platform"/>
            <consortium name="The Broad Institute Genome Sequencing Center for Infectious Disease"/>
            <person name="Wu L."/>
            <person name="Ma J."/>
        </authorList>
    </citation>
    <scope>NUCLEOTIDE SEQUENCE [LARGE SCALE GENOMIC DNA]</scope>
    <source>
        <strain evidence="5">KCTC 62784</strain>
    </source>
</reference>
<protein>
    <submittedName>
        <fullName evidence="4">Porin family protein</fullName>
    </submittedName>
</protein>
<dbReference type="Pfam" id="PF13505">
    <property type="entry name" value="OMP_b-brl"/>
    <property type="match status" value="1"/>
</dbReference>
<dbReference type="EMBL" id="JBHRSE010000038">
    <property type="protein sequence ID" value="MFC3023331.1"/>
    <property type="molecule type" value="Genomic_DNA"/>
</dbReference>
<organism evidence="4 5">
    <name type="scientific">Vibrio zhugei</name>
    <dbReference type="NCBI Taxonomy" id="2479546"/>
    <lineage>
        <taxon>Bacteria</taxon>
        <taxon>Pseudomonadati</taxon>
        <taxon>Pseudomonadota</taxon>
        <taxon>Gammaproteobacteria</taxon>
        <taxon>Vibrionales</taxon>
        <taxon>Vibrionaceae</taxon>
        <taxon>Vibrio</taxon>
    </lineage>
</organism>
<evidence type="ECO:0000313" key="5">
    <source>
        <dbReference type="Proteomes" id="UP001595384"/>
    </source>
</evidence>
<gene>
    <name evidence="4" type="ORF">ACFODT_05790</name>
</gene>
<keyword evidence="1 2" id="KW-0732">Signal</keyword>
<dbReference type="Gene3D" id="2.40.160.20">
    <property type="match status" value="1"/>
</dbReference>
<evidence type="ECO:0000313" key="4">
    <source>
        <dbReference type="EMBL" id="MFC3023331.1"/>
    </source>
</evidence>
<feature type="chain" id="PRO_5045298118" evidence="2">
    <location>
        <begin position="24"/>
        <end position="187"/>
    </location>
</feature>
<evidence type="ECO:0000256" key="2">
    <source>
        <dbReference type="SAM" id="SignalP"/>
    </source>
</evidence>
<dbReference type="InterPro" id="IPR027385">
    <property type="entry name" value="Beta-barrel_OMP"/>
</dbReference>
<keyword evidence="5" id="KW-1185">Reference proteome</keyword>